<accession>A0A2P6NNC0</accession>
<dbReference type="InterPro" id="IPR035979">
    <property type="entry name" value="RBD_domain_sf"/>
</dbReference>
<proteinExistence type="inferred from homology"/>
<feature type="domain" description="RRM" evidence="8">
    <location>
        <begin position="61"/>
        <end position="147"/>
    </location>
</feature>
<evidence type="ECO:0000256" key="6">
    <source>
        <dbReference type="PROSITE-ProRule" id="PRU00176"/>
    </source>
</evidence>
<dbReference type="InterPro" id="IPR012677">
    <property type="entry name" value="Nucleotide-bd_a/b_plait_sf"/>
</dbReference>
<dbReference type="GO" id="GO:0000398">
    <property type="term" value="P:mRNA splicing, via spliceosome"/>
    <property type="evidence" value="ECO:0007669"/>
    <property type="project" value="InterPro"/>
</dbReference>
<feature type="region of interest" description="Disordered" evidence="7">
    <location>
        <begin position="1"/>
        <end position="63"/>
    </location>
</feature>
<sequence>MVNEDKQPAAAEQPTEFEEPSFDPDVMEPPLPPPVVVPPPVEEPPAAPAKPKAPKAPKKPKSVYVSGLPEDISDYDFGEYFSKCGIIDKDAETAEKKCKVYRDEEGRCKGDGVVHYFKPESVQLAIQLLDGSQITPGHTIAVQEAKYEKKRVKGQKKPKQISKKIKRYDASKELSWEEDDNCHVIMKHMFTQEEAWATPDFFDVLKEEVVAECEKFGTVKNIKVFERNPEGVVAVKFLLHPAAQRCIEKMNGRFFGGSRLEAFFYDGFADYEVKETEEQKEKRIEEWNKWLEDQEEEEKNQKK</sequence>
<gene>
    <name evidence="9" type="ORF">PROFUN_06815</name>
</gene>
<dbReference type="InterPro" id="IPR034392">
    <property type="entry name" value="TatSF1-like_RRM1"/>
</dbReference>
<comment type="similarity">
    <text evidence="1">Belongs to the HTATSF1 family.</text>
</comment>
<dbReference type="PANTHER" id="PTHR15608:SF0">
    <property type="entry name" value="HIV TAT-SPECIFIC FACTOR 1"/>
    <property type="match status" value="1"/>
</dbReference>
<dbReference type="PANTHER" id="PTHR15608">
    <property type="entry name" value="SPLICING FACTOR U2AF-ASSOCIATED PROTEIN 2"/>
    <property type="match status" value="1"/>
</dbReference>
<dbReference type="SMART" id="SM00360">
    <property type="entry name" value="RRM"/>
    <property type="match status" value="2"/>
</dbReference>
<dbReference type="FunCoup" id="A0A2P6NNC0">
    <property type="interactions" value="55"/>
</dbReference>
<dbReference type="Pfam" id="PF00076">
    <property type="entry name" value="RRM_1"/>
    <property type="match status" value="2"/>
</dbReference>
<comment type="caution">
    <text evidence="9">The sequence shown here is derived from an EMBL/GenBank/DDBJ whole genome shotgun (WGS) entry which is preliminary data.</text>
</comment>
<keyword evidence="5" id="KW-0508">mRNA splicing</keyword>
<keyword evidence="3" id="KW-0677">Repeat</keyword>
<dbReference type="GO" id="GO:0005686">
    <property type="term" value="C:U2 snRNP"/>
    <property type="evidence" value="ECO:0007669"/>
    <property type="project" value="TreeGrafter"/>
</dbReference>
<feature type="compositionally biased region" description="Basic residues" evidence="7">
    <location>
        <begin position="52"/>
        <end position="61"/>
    </location>
</feature>
<keyword evidence="4 6" id="KW-0694">RNA-binding</keyword>
<dbReference type="FunFam" id="3.30.70.330:FF:000105">
    <property type="entry name" value="HIV Tat-specific factor 1 homolog"/>
    <property type="match status" value="1"/>
</dbReference>
<dbReference type="AlphaFoldDB" id="A0A2P6NNC0"/>
<dbReference type="PROSITE" id="PS50102">
    <property type="entry name" value="RRM"/>
    <property type="match status" value="1"/>
</dbReference>
<evidence type="ECO:0000259" key="8">
    <source>
        <dbReference type="PROSITE" id="PS50102"/>
    </source>
</evidence>
<dbReference type="EMBL" id="MDYQ01000044">
    <property type="protein sequence ID" value="PRP85446.1"/>
    <property type="molecule type" value="Genomic_DNA"/>
</dbReference>
<evidence type="ECO:0000256" key="3">
    <source>
        <dbReference type="ARBA" id="ARBA00022737"/>
    </source>
</evidence>
<dbReference type="CDD" id="cd12285">
    <property type="entry name" value="RRM3_RBM39_like"/>
    <property type="match status" value="1"/>
</dbReference>
<evidence type="ECO:0000256" key="7">
    <source>
        <dbReference type="SAM" id="MobiDB-lite"/>
    </source>
</evidence>
<dbReference type="OrthoDB" id="10258585at2759"/>
<evidence type="ECO:0000313" key="10">
    <source>
        <dbReference type="Proteomes" id="UP000241769"/>
    </source>
</evidence>
<evidence type="ECO:0000256" key="1">
    <source>
        <dbReference type="ARBA" id="ARBA00007747"/>
    </source>
</evidence>
<feature type="compositionally biased region" description="Pro residues" evidence="7">
    <location>
        <begin position="27"/>
        <end position="48"/>
    </location>
</feature>
<dbReference type="GO" id="GO:0003723">
    <property type="term" value="F:RNA binding"/>
    <property type="evidence" value="ECO:0007669"/>
    <property type="project" value="UniProtKB-UniRule"/>
</dbReference>
<dbReference type="Proteomes" id="UP000241769">
    <property type="component" value="Unassembled WGS sequence"/>
</dbReference>
<dbReference type="InterPro" id="IPR000504">
    <property type="entry name" value="RRM_dom"/>
</dbReference>
<dbReference type="Gene3D" id="3.30.70.330">
    <property type="match status" value="2"/>
</dbReference>
<dbReference type="CDD" id="cd12281">
    <property type="entry name" value="RRM1_TatSF1_like"/>
    <property type="match status" value="1"/>
</dbReference>
<evidence type="ECO:0000313" key="9">
    <source>
        <dbReference type="EMBL" id="PRP85446.1"/>
    </source>
</evidence>
<dbReference type="GO" id="GO:0005684">
    <property type="term" value="C:U2-type spliceosomal complex"/>
    <property type="evidence" value="ECO:0007669"/>
    <property type="project" value="TreeGrafter"/>
</dbReference>
<evidence type="ECO:0000256" key="4">
    <source>
        <dbReference type="ARBA" id="ARBA00022884"/>
    </source>
</evidence>
<keyword evidence="2" id="KW-0507">mRNA processing</keyword>
<dbReference type="InParanoid" id="A0A2P6NNC0"/>
<keyword evidence="10" id="KW-1185">Reference proteome</keyword>
<protein>
    <submittedName>
        <fullName evidence="9">HIV Tat-specific factor</fullName>
    </submittedName>
</protein>
<name>A0A2P6NNC0_9EUKA</name>
<dbReference type="SUPFAM" id="SSF54928">
    <property type="entry name" value="RNA-binding domain, RBD"/>
    <property type="match status" value="1"/>
</dbReference>
<evidence type="ECO:0000256" key="2">
    <source>
        <dbReference type="ARBA" id="ARBA00022664"/>
    </source>
</evidence>
<organism evidence="9 10">
    <name type="scientific">Planoprotostelium fungivorum</name>
    <dbReference type="NCBI Taxonomy" id="1890364"/>
    <lineage>
        <taxon>Eukaryota</taxon>
        <taxon>Amoebozoa</taxon>
        <taxon>Evosea</taxon>
        <taxon>Variosea</taxon>
        <taxon>Cavosteliida</taxon>
        <taxon>Cavosteliaceae</taxon>
        <taxon>Planoprotostelium</taxon>
    </lineage>
</organism>
<feature type="compositionally biased region" description="Acidic residues" evidence="7">
    <location>
        <begin position="15"/>
        <end position="26"/>
    </location>
</feature>
<evidence type="ECO:0000256" key="5">
    <source>
        <dbReference type="ARBA" id="ARBA00023187"/>
    </source>
</evidence>
<dbReference type="STRING" id="1890364.A0A2P6NNC0"/>
<reference evidence="9 10" key="1">
    <citation type="journal article" date="2018" name="Genome Biol. Evol.">
        <title>Multiple Roots of Fruiting Body Formation in Amoebozoa.</title>
        <authorList>
            <person name="Hillmann F."/>
            <person name="Forbes G."/>
            <person name="Novohradska S."/>
            <person name="Ferling I."/>
            <person name="Riege K."/>
            <person name="Groth M."/>
            <person name="Westermann M."/>
            <person name="Marz M."/>
            <person name="Spaller T."/>
            <person name="Winckler T."/>
            <person name="Schaap P."/>
            <person name="Glockner G."/>
        </authorList>
    </citation>
    <scope>NUCLEOTIDE SEQUENCE [LARGE SCALE GENOMIC DNA]</scope>
    <source>
        <strain evidence="9 10">Jena</strain>
    </source>
</reference>
<dbReference type="InterPro" id="IPR034393">
    <property type="entry name" value="TatSF1-like"/>
</dbReference>